<keyword evidence="4" id="KW-1185">Reference proteome</keyword>
<dbReference type="KEGG" id="hdi:HDIA_4115"/>
<dbReference type="InterPro" id="IPR032095">
    <property type="entry name" value="Sacchrp_dh-like_C"/>
</dbReference>
<reference evidence="4" key="1">
    <citation type="submission" date="2017-09" db="EMBL/GenBank/DDBJ databases">
        <title>Genome sequence of Nannocystis excedens DSM 71.</title>
        <authorList>
            <person name="Blom J."/>
        </authorList>
    </citation>
    <scope>NUCLEOTIDE SEQUENCE [LARGE SCALE GENOMIC DNA]</scope>
    <source>
        <strain evidence="4">type strain: E19</strain>
    </source>
</reference>
<protein>
    <submittedName>
        <fullName evidence="3">Homospermidine synthase</fullName>
        <ecNumber evidence="3">2.5.1.44</ecNumber>
    </submittedName>
</protein>
<dbReference type="GO" id="GO:0047296">
    <property type="term" value="F:homospermidine synthase activity"/>
    <property type="evidence" value="ECO:0007669"/>
    <property type="project" value="UniProtKB-EC"/>
</dbReference>
<feature type="domain" description="Saccharopine dehydrogenase-like C-terminal" evidence="2">
    <location>
        <begin position="160"/>
        <end position="445"/>
    </location>
</feature>
<dbReference type="Proteomes" id="UP000223606">
    <property type="component" value="Chromosome 1"/>
</dbReference>
<dbReference type="InterPro" id="IPR005097">
    <property type="entry name" value="Sacchrp_dh_NADP-bd"/>
</dbReference>
<keyword evidence="3" id="KW-0808">Transferase</keyword>
<feature type="domain" description="Saccharopine dehydrogenase NADP binding" evidence="1">
    <location>
        <begin position="14"/>
        <end position="156"/>
    </location>
</feature>
<dbReference type="Pfam" id="PF16653">
    <property type="entry name" value="Sacchrp_dh_C"/>
    <property type="match status" value="1"/>
</dbReference>
<dbReference type="OrthoDB" id="9767495at2"/>
<dbReference type="EC" id="2.5.1.44" evidence="3"/>
<dbReference type="AlphaFoldDB" id="A0A2C9DBL5"/>
<accession>A0A2C9DBL5</accession>
<dbReference type="InterPro" id="IPR023181">
    <property type="entry name" value="Homospermid_syn-like_C"/>
</dbReference>
<dbReference type="Gene3D" id="3.40.50.720">
    <property type="entry name" value="NAD(P)-binding Rossmann-like Domain"/>
    <property type="match status" value="1"/>
</dbReference>
<proteinExistence type="predicted"/>
<evidence type="ECO:0000259" key="1">
    <source>
        <dbReference type="Pfam" id="PF03435"/>
    </source>
</evidence>
<evidence type="ECO:0000313" key="3">
    <source>
        <dbReference type="EMBL" id="SON57656.1"/>
    </source>
</evidence>
<organism evidence="3 4">
    <name type="scientific">Hartmannibacter diazotrophicus</name>
    <dbReference type="NCBI Taxonomy" id="1482074"/>
    <lineage>
        <taxon>Bacteria</taxon>
        <taxon>Pseudomonadati</taxon>
        <taxon>Pseudomonadota</taxon>
        <taxon>Alphaproteobacteria</taxon>
        <taxon>Hyphomicrobiales</taxon>
        <taxon>Pleomorphomonadaceae</taxon>
        <taxon>Hartmannibacter</taxon>
    </lineage>
</organism>
<sequence length="477" mass="52685">MTDWPVHGTIDGPIVMIGFGSIGRGALPLIERHFKFDKSRMVVIDPSDTNKNILDKHGIRFIQSAVTKDNYEELLTPLLTAGGGQGFCVNLSVDVGSLDVMRLCRKLGALYIDTVVEPWVGFYFDKDADPAARSNYALRETVREEKRQHPGGTTAVSCCGANPGMVSWFVKEALLNVAGDLGITSEMPKSREEWAKLMEDVGVKGIHIAERDTQRTNAPKPLGVFWNTWSVEGFISEGQQPAELGWGTAETWMPEIARTHDTGCQAAIYLLRPGADTRVRTWCPSVGAQFGFLVTHDEAISIADYFTVGSGAHPEYRPTVHYAYHPCNHAVLSLHEMFGAAGEAQDTLRVLDEHEITDGGLDELGVLLFGHPKNAYWYGSRLSIEEARKLAPYQNATGLQVTSAVLAGMVWALENPEAGIVEPDEMDHVRCLEVQKPYLGPVEGHYTDWTPLEGRPGFFPEDLDEENPWSFKNILVA</sequence>
<gene>
    <name evidence="3" type="ORF">HDIA_4115</name>
</gene>
<evidence type="ECO:0000313" key="4">
    <source>
        <dbReference type="Proteomes" id="UP000223606"/>
    </source>
</evidence>
<dbReference type="RefSeq" id="WP_099557878.1">
    <property type="nucleotide sequence ID" value="NZ_LT960614.1"/>
</dbReference>
<evidence type="ECO:0000259" key="2">
    <source>
        <dbReference type="Pfam" id="PF16653"/>
    </source>
</evidence>
<dbReference type="EMBL" id="LT960614">
    <property type="protein sequence ID" value="SON57656.1"/>
    <property type="molecule type" value="Genomic_DNA"/>
</dbReference>
<dbReference type="Pfam" id="PF03435">
    <property type="entry name" value="Sacchrp_dh_NADP"/>
    <property type="match status" value="1"/>
</dbReference>
<dbReference type="Gene3D" id="3.30.360.30">
    <property type="entry name" value="homospermidine synthase like"/>
    <property type="match status" value="1"/>
</dbReference>
<name>A0A2C9DBL5_9HYPH</name>